<evidence type="ECO:0000259" key="5">
    <source>
        <dbReference type="PROSITE" id="PS50097"/>
    </source>
</evidence>
<dbReference type="InterPro" id="IPR044515">
    <property type="entry name" value="ABTB1"/>
</dbReference>
<keyword evidence="7" id="KW-1185">Reference proteome</keyword>
<evidence type="ECO:0000256" key="3">
    <source>
        <dbReference type="ARBA" id="ARBA00023043"/>
    </source>
</evidence>
<dbReference type="PANTHER" id="PTHR46231">
    <property type="entry name" value="ANKYRIN REPEAT AND BTB/POZ DOMAIN-CONTAINING PROTEIN 1"/>
    <property type="match status" value="1"/>
</dbReference>
<organism evidence="6 7">
    <name type="scientific">Chlamydomonas reinhardtii</name>
    <name type="common">Chlamydomonas smithii</name>
    <dbReference type="NCBI Taxonomy" id="3055"/>
    <lineage>
        <taxon>Eukaryota</taxon>
        <taxon>Viridiplantae</taxon>
        <taxon>Chlorophyta</taxon>
        <taxon>core chlorophytes</taxon>
        <taxon>Chlorophyceae</taxon>
        <taxon>CS clade</taxon>
        <taxon>Chlamydomonadales</taxon>
        <taxon>Chlamydomonadaceae</taxon>
        <taxon>Chlamydomonas</taxon>
    </lineage>
</organism>
<dbReference type="CDD" id="cd18186">
    <property type="entry name" value="BTB_POZ_ZBTB_KLHL-like"/>
    <property type="match status" value="1"/>
</dbReference>
<protein>
    <recommendedName>
        <fullName evidence="5">BTB domain-containing protein</fullName>
    </recommendedName>
</protein>
<sequence>MSEYGITLPHVAVSTEFITRDYEDIVFGAIVGETPTDDILLCAGRAFRLLSSKLGVSLKEEEDEEEEITFTNFTLADEPAERDVYATDEDFTITAGCYDAFSGDIFIREGYSLLRLRSDGSVEPLAGLRANPGRAEGKGLSARFETLGGVASDGVGSLYVEDDKRIRRVQLPAEWRRGAPQNHGSGSATPAVTVSTLHTSADRVDALAYDGTTDSLVFASDAKLFRLPLRRAAAAAANGAAGVGAGAGPVANGAAGGRAGGRSRNSSGSGRGGAAAAAARLEPQLIAGGGHSSSGAAPKDFEDPLSIAVDGDGNIFVLDRAADDDDDENIDCCIKVIRGGGGIAAASAASTSAGAGPGAAAPAVCAEEEAGGLFDQLDEDGVLVSGIPVDTYMFSACMTVLRNGSLVVACPNDLVALWLGLKPTLLRPRVSAPAAAPPRSLASDLGSLLESPPDATSDLTLHVGGRKFAVHRAILAARCDYFRQRLAADTFADGAAAELELPDADADAFALLLRWLYTGAVELPAAAGQLQFIAELADRLLLPDLSAAATHKLLAAVTPATVVDAMLWAERQGEAGAALLAQLKEWYLEHDEQVVATARDSLKRLAVASPDLMVELHVAKKKRPRAA</sequence>
<dbReference type="AlphaFoldDB" id="A0A2K3E2A7"/>
<dbReference type="GeneID" id="5725563"/>
<dbReference type="GO" id="GO:0000151">
    <property type="term" value="C:ubiquitin ligase complex"/>
    <property type="evidence" value="ECO:0000318"/>
    <property type="project" value="GO_Central"/>
</dbReference>
<gene>
    <name evidence="6" type="ORF">CHLRE_02g101300v5</name>
</gene>
<comment type="pathway">
    <text evidence="1">Protein modification; protein ubiquitination.</text>
</comment>
<dbReference type="Proteomes" id="UP000006906">
    <property type="component" value="Chromosome 2"/>
</dbReference>
<dbReference type="OrthoDB" id="537338at2759"/>
<dbReference type="PaxDb" id="3055-EDP07708"/>
<evidence type="ECO:0000256" key="4">
    <source>
        <dbReference type="SAM" id="MobiDB-lite"/>
    </source>
</evidence>
<dbReference type="InParanoid" id="A0A2K3E2A7"/>
<keyword evidence="3" id="KW-0040">ANK repeat</keyword>
<accession>A0A2K3E2A7</accession>
<feature type="region of interest" description="Disordered" evidence="4">
    <location>
        <begin position="247"/>
        <end position="275"/>
    </location>
</feature>
<dbReference type="InterPro" id="IPR011333">
    <property type="entry name" value="SKP1/BTB/POZ_sf"/>
</dbReference>
<reference evidence="6 7" key="1">
    <citation type="journal article" date="2007" name="Science">
        <title>The Chlamydomonas genome reveals the evolution of key animal and plant functions.</title>
        <authorList>
            <person name="Merchant S.S."/>
            <person name="Prochnik S.E."/>
            <person name="Vallon O."/>
            <person name="Harris E.H."/>
            <person name="Karpowicz S.J."/>
            <person name="Witman G.B."/>
            <person name="Terry A."/>
            <person name="Salamov A."/>
            <person name="Fritz-Laylin L.K."/>
            <person name="Marechal-Drouard L."/>
            <person name="Marshall W.F."/>
            <person name="Qu L.H."/>
            <person name="Nelson D.R."/>
            <person name="Sanderfoot A.A."/>
            <person name="Spalding M.H."/>
            <person name="Kapitonov V.V."/>
            <person name="Ren Q."/>
            <person name="Ferris P."/>
            <person name="Lindquist E."/>
            <person name="Shapiro H."/>
            <person name="Lucas S.M."/>
            <person name="Grimwood J."/>
            <person name="Schmutz J."/>
            <person name="Cardol P."/>
            <person name="Cerutti H."/>
            <person name="Chanfreau G."/>
            <person name="Chen C.L."/>
            <person name="Cognat V."/>
            <person name="Croft M.T."/>
            <person name="Dent R."/>
            <person name="Dutcher S."/>
            <person name="Fernandez E."/>
            <person name="Fukuzawa H."/>
            <person name="Gonzalez-Ballester D."/>
            <person name="Gonzalez-Halphen D."/>
            <person name="Hallmann A."/>
            <person name="Hanikenne M."/>
            <person name="Hippler M."/>
            <person name="Inwood W."/>
            <person name="Jabbari K."/>
            <person name="Kalanon M."/>
            <person name="Kuras R."/>
            <person name="Lefebvre P.A."/>
            <person name="Lemaire S.D."/>
            <person name="Lobanov A.V."/>
            <person name="Lohr M."/>
            <person name="Manuell A."/>
            <person name="Meier I."/>
            <person name="Mets L."/>
            <person name="Mittag M."/>
            <person name="Mittelmeier T."/>
            <person name="Moroney J.V."/>
            <person name="Moseley J."/>
            <person name="Napoli C."/>
            <person name="Nedelcu A.M."/>
            <person name="Niyogi K."/>
            <person name="Novoselov S.V."/>
            <person name="Paulsen I.T."/>
            <person name="Pazour G."/>
            <person name="Purton S."/>
            <person name="Ral J.P."/>
            <person name="Riano-Pachon D.M."/>
            <person name="Riekhof W."/>
            <person name="Rymarquis L."/>
            <person name="Schroda M."/>
            <person name="Stern D."/>
            <person name="Umen J."/>
            <person name="Willows R."/>
            <person name="Wilson N."/>
            <person name="Zimmer S.L."/>
            <person name="Allmer J."/>
            <person name="Balk J."/>
            <person name="Bisova K."/>
            <person name="Chen C.J."/>
            <person name="Elias M."/>
            <person name="Gendler K."/>
            <person name="Hauser C."/>
            <person name="Lamb M.R."/>
            <person name="Ledford H."/>
            <person name="Long J.C."/>
            <person name="Minagawa J."/>
            <person name="Page M.D."/>
            <person name="Pan J."/>
            <person name="Pootakham W."/>
            <person name="Roje S."/>
            <person name="Rose A."/>
            <person name="Stahlberg E."/>
            <person name="Terauchi A.M."/>
            <person name="Yang P."/>
            <person name="Ball S."/>
            <person name="Bowler C."/>
            <person name="Dieckmann C.L."/>
            <person name="Gladyshev V.N."/>
            <person name="Green P."/>
            <person name="Jorgensen R."/>
            <person name="Mayfield S."/>
            <person name="Mueller-Roeber B."/>
            <person name="Rajamani S."/>
            <person name="Sayre R.T."/>
            <person name="Brokstein P."/>
            <person name="Dubchak I."/>
            <person name="Goodstein D."/>
            <person name="Hornick L."/>
            <person name="Huang Y.W."/>
            <person name="Jhaveri J."/>
            <person name="Luo Y."/>
            <person name="Martinez D."/>
            <person name="Ngau W.C."/>
            <person name="Otillar B."/>
            <person name="Poliakov A."/>
            <person name="Porter A."/>
            <person name="Szajkowski L."/>
            <person name="Werner G."/>
            <person name="Zhou K."/>
            <person name="Grigoriev I.V."/>
            <person name="Rokhsar D.S."/>
            <person name="Grossman A.R."/>
        </authorList>
    </citation>
    <scope>NUCLEOTIDE SEQUENCE [LARGE SCALE GENOMIC DNA]</scope>
    <source>
        <strain evidence="7">CC-503</strain>
    </source>
</reference>
<dbReference type="SUPFAM" id="SSF54695">
    <property type="entry name" value="POZ domain"/>
    <property type="match status" value="1"/>
</dbReference>
<dbReference type="InterPro" id="IPR011042">
    <property type="entry name" value="6-blade_b-propeller_TolB-like"/>
</dbReference>
<proteinExistence type="predicted"/>
<feature type="domain" description="BTB" evidence="5">
    <location>
        <begin position="457"/>
        <end position="525"/>
    </location>
</feature>
<dbReference type="GO" id="GO:0005737">
    <property type="term" value="C:cytoplasm"/>
    <property type="evidence" value="ECO:0000318"/>
    <property type="project" value="GO_Central"/>
</dbReference>
<evidence type="ECO:0000313" key="7">
    <source>
        <dbReference type="Proteomes" id="UP000006906"/>
    </source>
</evidence>
<keyword evidence="2" id="KW-0677">Repeat</keyword>
<evidence type="ECO:0000256" key="2">
    <source>
        <dbReference type="ARBA" id="ARBA00022737"/>
    </source>
</evidence>
<dbReference type="Pfam" id="PF00651">
    <property type="entry name" value="BTB"/>
    <property type="match status" value="1"/>
</dbReference>
<dbReference type="Gramene" id="PNW86920">
    <property type="protein sequence ID" value="PNW86920"/>
    <property type="gene ID" value="CHLRE_02g101300v5"/>
</dbReference>
<evidence type="ECO:0000313" key="6">
    <source>
        <dbReference type="EMBL" id="PNW86920.1"/>
    </source>
</evidence>
<dbReference type="PANTHER" id="PTHR46231:SF1">
    <property type="entry name" value="ANKYRIN REPEAT AND BTB_POZ DOMAIN-CONTAINING PROTEIN 1"/>
    <property type="match status" value="1"/>
</dbReference>
<dbReference type="ExpressionAtlas" id="A0A2K3E2A7">
    <property type="expression patterns" value="baseline and differential"/>
</dbReference>
<dbReference type="KEGG" id="cre:CHLRE_02g101300v5"/>
<name>A0A2K3E2A7_CHLRE</name>
<dbReference type="PROSITE" id="PS50097">
    <property type="entry name" value="BTB"/>
    <property type="match status" value="1"/>
</dbReference>
<dbReference type="RefSeq" id="XP_042927359.1">
    <property type="nucleotide sequence ID" value="XM_043059725.1"/>
</dbReference>
<dbReference type="SMART" id="SM00225">
    <property type="entry name" value="BTB"/>
    <property type="match status" value="1"/>
</dbReference>
<feature type="compositionally biased region" description="Low complexity" evidence="4">
    <location>
        <begin position="262"/>
        <end position="275"/>
    </location>
</feature>
<dbReference type="InterPro" id="IPR000210">
    <property type="entry name" value="BTB/POZ_dom"/>
</dbReference>
<dbReference type="Gene3D" id="3.30.710.10">
    <property type="entry name" value="Potassium Channel Kv1.1, Chain A"/>
    <property type="match status" value="1"/>
</dbReference>
<dbReference type="STRING" id="3055.A0A2K3E2A7"/>
<dbReference type="EMBL" id="CM008963">
    <property type="protein sequence ID" value="PNW86920.1"/>
    <property type="molecule type" value="Genomic_DNA"/>
</dbReference>
<evidence type="ECO:0000256" key="1">
    <source>
        <dbReference type="ARBA" id="ARBA00004906"/>
    </source>
</evidence>
<dbReference type="Gene3D" id="2.120.10.30">
    <property type="entry name" value="TolB, C-terminal domain"/>
    <property type="match status" value="1"/>
</dbReference>